<dbReference type="Proteomes" id="UP000281468">
    <property type="component" value="Unassembled WGS sequence"/>
</dbReference>
<dbReference type="EMBL" id="QWIQ01000761">
    <property type="protein sequence ID" value="RMY77536.1"/>
    <property type="molecule type" value="Genomic_DNA"/>
</dbReference>
<proteinExistence type="predicted"/>
<gene>
    <name evidence="1" type="ORF">D0862_13546</name>
</gene>
<accession>A0A3M7EMW8</accession>
<evidence type="ECO:0000313" key="1">
    <source>
        <dbReference type="EMBL" id="RMY77536.1"/>
    </source>
</evidence>
<organism evidence="1 2">
    <name type="scientific">Hortaea werneckii</name>
    <name type="common">Black yeast</name>
    <name type="synonym">Cladosporium werneckii</name>
    <dbReference type="NCBI Taxonomy" id="91943"/>
    <lineage>
        <taxon>Eukaryota</taxon>
        <taxon>Fungi</taxon>
        <taxon>Dikarya</taxon>
        <taxon>Ascomycota</taxon>
        <taxon>Pezizomycotina</taxon>
        <taxon>Dothideomycetes</taxon>
        <taxon>Dothideomycetidae</taxon>
        <taxon>Mycosphaerellales</taxon>
        <taxon>Teratosphaeriaceae</taxon>
        <taxon>Hortaea</taxon>
    </lineage>
</organism>
<evidence type="ECO:0000313" key="2">
    <source>
        <dbReference type="Proteomes" id="UP000281468"/>
    </source>
</evidence>
<reference evidence="1 2" key="1">
    <citation type="journal article" date="2018" name="BMC Genomics">
        <title>Genomic evidence for intraspecific hybridization in a clonal and extremely halotolerant yeast.</title>
        <authorList>
            <person name="Gostincar C."/>
            <person name="Stajich J.E."/>
            <person name="Zupancic J."/>
            <person name="Zalar P."/>
            <person name="Gunde-Cimerman N."/>
        </authorList>
    </citation>
    <scope>NUCLEOTIDE SEQUENCE [LARGE SCALE GENOMIC DNA]</scope>
    <source>
        <strain evidence="1 2">EXF-171</strain>
    </source>
</reference>
<dbReference type="AlphaFoldDB" id="A0A3M7EMW8"/>
<dbReference type="VEuPathDB" id="FungiDB:BTJ68_13355"/>
<sequence>MYCNWRELSMEQLNNPKHRGTDEEDEGFTMEFKVEVVDDIEAQVEEMMRLGALGYFKEARQLSQSIAPVHQQTFEVVFEQLRLMLDQGAYTDLIERAEIHPEAVCTPEQSDLIALMVAIAHVSISGVGQSYRSEVSSEFQHVESSALSVQLRDQLRGGQWTTEEVRSNPDRRQDADVEIYNSC</sequence>
<comment type="caution">
    <text evidence="1">The sequence shown here is derived from an EMBL/GenBank/DDBJ whole genome shotgun (WGS) entry which is preliminary data.</text>
</comment>
<protein>
    <submittedName>
        <fullName evidence="1">Uncharacterized protein</fullName>
    </submittedName>
</protein>
<name>A0A3M7EMW8_HORWE</name>